<name>A0A097IJP2_9CORY</name>
<dbReference type="eggNOG" id="ENOG5030QZ4">
    <property type="taxonomic scope" value="Bacteria"/>
</dbReference>
<dbReference type="AlphaFoldDB" id="A0A097IJP2"/>
<sequence>MMCVWIWLKAEFSENLLGWVTLLVAVVAALVAYGQLKAMREQTQSSIRPMMGALLKPGRYINEPIRVSINNFGQSIAYDVSLEFDPPLPEPNITKLNERGRLTRKGTKEGKEVTIHYRESPIALLNKFLLNQTVDTWPPYYEVGFDYWVARKDPDLGESAEGIPANTKLKINYRDRDNKWYSDDFALRPQLLAGINFHTDGTRTD</sequence>
<keyword evidence="2" id="KW-0614">Plasmid</keyword>
<gene>
    <name evidence="2" type="ORF">CDOO_13285</name>
</gene>
<accession>A0A097IJP2</accession>
<proteinExistence type="predicted"/>
<dbReference type="KEGG" id="cdo:CDOO_13285"/>
<dbReference type="Proteomes" id="UP000029914">
    <property type="component" value="Plasmid pCdoos1"/>
</dbReference>
<keyword evidence="1" id="KW-1133">Transmembrane helix</keyword>
<feature type="transmembrane region" description="Helical" evidence="1">
    <location>
        <begin position="16"/>
        <end position="36"/>
    </location>
</feature>
<protein>
    <submittedName>
        <fullName evidence="2">Uncharacterized protein</fullName>
    </submittedName>
</protein>
<dbReference type="HOGENOM" id="CLU_1335662_0_0_11"/>
<keyword evidence="3" id="KW-1185">Reference proteome</keyword>
<keyword evidence="1" id="KW-0812">Transmembrane</keyword>
<dbReference type="EMBL" id="CP006765">
    <property type="protein sequence ID" value="AIT62371.1"/>
    <property type="molecule type" value="Genomic_DNA"/>
</dbReference>
<reference evidence="2 3" key="1">
    <citation type="submission" date="2013-09" db="EMBL/GenBank/DDBJ databases">
        <title>Complete genome sequence of Corynebacterium doosanense CAU 212(T) (=DSM 45436(T)), isolated from activated sludge.</title>
        <authorList>
            <person name="Schaffert L."/>
            <person name="Albersmeier A."/>
            <person name="Kalinowski J."/>
            <person name="Ruckert C."/>
        </authorList>
    </citation>
    <scope>NUCLEOTIDE SEQUENCE [LARGE SCALE GENOMIC DNA]</scope>
    <source>
        <strain evidence="2 3">CAU 212</strain>
        <plasmid evidence="3">Plasmid pCdoos1</plasmid>
    </source>
</reference>
<organism evidence="2 3">
    <name type="scientific">Corynebacterium doosanense CAU 212 = DSM 45436</name>
    <dbReference type="NCBI Taxonomy" id="558173"/>
    <lineage>
        <taxon>Bacteria</taxon>
        <taxon>Bacillati</taxon>
        <taxon>Actinomycetota</taxon>
        <taxon>Actinomycetes</taxon>
        <taxon>Mycobacteriales</taxon>
        <taxon>Corynebacteriaceae</taxon>
        <taxon>Corynebacterium</taxon>
    </lineage>
</organism>
<geneLocation type="plasmid" evidence="2 3">
    <name>pCdoos1</name>
</geneLocation>
<evidence type="ECO:0000313" key="3">
    <source>
        <dbReference type="Proteomes" id="UP000029914"/>
    </source>
</evidence>
<evidence type="ECO:0000256" key="1">
    <source>
        <dbReference type="SAM" id="Phobius"/>
    </source>
</evidence>
<evidence type="ECO:0000313" key="2">
    <source>
        <dbReference type="EMBL" id="AIT62371.1"/>
    </source>
</evidence>
<keyword evidence="1" id="KW-0472">Membrane</keyword>